<keyword evidence="11" id="KW-1185">Reference proteome</keyword>
<dbReference type="PANTHER" id="PTHR30600">
    <property type="entry name" value="CYTOCHROME C PEROXIDASE-RELATED"/>
    <property type="match status" value="1"/>
</dbReference>
<dbReference type="RefSeq" id="WP_252853395.1">
    <property type="nucleotide sequence ID" value="NZ_JAMXLR010000054.1"/>
</dbReference>
<sequence length="496" mass="53599">MRACMGRIALGMLCNFSLAISCARQATATQPVELTPLEELGEQLFFDEISHPSGMSCASCHAPSTGWSGPTSEINAHGAVYPAGTTPARFGNRRPPSAAYVAQSPVFHWDQQRGSFVGGNFWDGRATGEKLGNPAADQALGPFLNPVEMNNAYKATVLAEVAASPYADLWQQVWGEPLEYDTSEKIETNYDRIGTAIGAYEASEKVNPFTSKFDYARKGMVELTAQEDRGLKIFNGKGKCSNCHTSDSGSNGEPPLFTDFSYENLGVPKNPENPFYDMDEVTLDDGTPINPEGDAWIDSGLGGFLATRAEWADEAADNMGKHKTPTVRNVAMVPYEGFTRAYMHNGVFKSLEEVVSFYATRDDGTWPDPEVADNMNTNWVGNLNLSASDQAALVAFMEALTDGYAILPGDFNGDDVVNIADYTLWRNNLGAPPGTLLNDPDNVVIGAAQYATWKANFGNTLPTPGAQSTATIPEPTSAAILAAGMVALWMTRRVFR</sequence>
<reference evidence="10" key="1">
    <citation type="submission" date="2022-06" db="EMBL/GenBank/DDBJ databases">
        <title>Aeoliella straminimaris, a novel planctomycete from sediments.</title>
        <authorList>
            <person name="Vitorino I.R."/>
            <person name="Lage O.M."/>
        </authorList>
    </citation>
    <scope>NUCLEOTIDE SEQUENCE</scope>
    <source>
        <strain evidence="10">ICT_H6.2</strain>
    </source>
</reference>
<dbReference type="EMBL" id="JAMXLR010000054">
    <property type="protein sequence ID" value="MCO6045279.1"/>
    <property type="molecule type" value="Genomic_DNA"/>
</dbReference>
<evidence type="ECO:0000313" key="10">
    <source>
        <dbReference type="EMBL" id="MCO6045279.1"/>
    </source>
</evidence>
<keyword evidence="4 8" id="KW-0732">Signal</keyword>
<keyword evidence="3 7" id="KW-0479">Metal-binding</keyword>
<dbReference type="InterPro" id="IPR004852">
    <property type="entry name" value="Di-haem_cyt_c_peroxidsae"/>
</dbReference>
<dbReference type="GO" id="GO:0009055">
    <property type="term" value="F:electron transfer activity"/>
    <property type="evidence" value="ECO:0007669"/>
    <property type="project" value="InterPro"/>
</dbReference>
<protein>
    <recommendedName>
        <fullName evidence="9">Cytochrome c domain-containing protein</fullName>
    </recommendedName>
</protein>
<evidence type="ECO:0000256" key="8">
    <source>
        <dbReference type="SAM" id="SignalP"/>
    </source>
</evidence>
<keyword evidence="2 7" id="KW-0349">Heme</keyword>
<dbReference type="GO" id="GO:0046872">
    <property type="term" value="F:metal ion binding"/>
    <property type="evidence" value="ECO:0007669"/>
    <property type="project" value="UniProtKB-KW"/>
</dbReference>
<evidence type="ECO:0000256" key="7">
    <source>
        <dbReference type="PROSITE-ProRule" id="PRU00433"/>
    </source>
</evidence>
<evidence type="ECO:0000256" key="5">
    <source>
        <dbReference type="ARBA" id="ARBA00023002"/>
    </source>
</evidence>
<evidence type="ECO:0000313" key="11">
    <source>
        <dbReference type="Proteomes" id="UP001155241"/>
    </source>
</evidence>
<evidence type="ECO:0000256" key="6">
    <source>
        <dbReference type="ARBA" id="ARBA00023004"/>
    </source>
</evidence>
<dbReference type="Proteomes" id="UP001155241">
    <property type="component" value="Unassembled WGS sequence"/>
</dbReference>
<dbReference type="SUPFAM" id="SSF46626">
    <property type="entry name" value="Cytochrome c"/>
    <property type="match status" value="2"/>
</dbReference>
<comment type="caution">
    <text evidence="10">The sequence shown here is derived from an EMBL/GenBank/DDBJ whole genome shotgun (WGS) entry which is preliminary data.</text>
</comment>
<dbReference type="AlphaFoldDB" id="A0A9X2FB37"/>
<dbReference type="GO" id="GO:0004130">
    <property type="term" value="F:cytochrome-c peroxidase activity"/>
    <property type="evidence" value="ECO:0007669"/>
    <property type="project" value="TreeGrafter"/>
</dbReference>
<dbReference type="PANTHER" id="PTHR30600:SF10">
    <property type="entry name" value="BLL6722 PROTEIN"/>
    <property type="match status" value="1"/>
</dbReference>
<gene>
    <name evidence="10" type="ORF">NG895_15310</name>
</gene>
<feature type="chain" id="PRO_5040915158" description="Cytochrome c domain-containing protein" evidence="8">
    <location>
        <begin position="29"/>
        <end position="496"/>
    </location>
</feature>
<name>A0A9X2FB37_9BACT</name>
<accession>A0A9X2FB37</accession>
<keyword evidence="5" id="KW-0560">Oxidoreductase</keyword>
<dbReference type="InterPro" id="IPR051395">
    <property type="entry name" value="Cytochrome_c_Peroxidase/MauG"/>
</dbReference>
<evidence type="ECO:0000256" key="3">
    <source>
        <dbReference type="ARBA" id="ARBA00022723"/>
    </source>
</evidence>
<dbReference type="GO" id="GO:0020037">
    <property type="term" value="F:heme binding"/>
    <property type="evidence" value="ECO:0007669"/>
    <property type="project" value="InterPro"/>
</dbReference>
<evidence type="ECO:0000256" key="1">
    <source>
        <dbReference type="ARBA" id="ARBA00004196"/>
    </source>
</evidence>
<dbReference type="Pfam" id="PF03150">
    <property type="entry name" value="CCP_MauG"/>
    <property type="match status" value="1"/>
</dbReference>
<evidence type="ECO:0000259" key="9">
    <source>
        <dbReference type="PROSITE" id="PS51007"/>
    </source>
</evidence>
<feature type="domain" description="Cytochrome c" evidence="9">
    <location>
        <begin position="225"/>
        <end position="427"/>
    </location>
</feature>
<proteinExistence type="predicted"/>
<dbReference type="PROSITE" id="PS51007">
    <property type="entry name" value="CYTC"/>
    <property type="match status" value="1"/>
</dbReference>
<dbReference type="InterPro" id="IPR036909">
    <property type="entry name" value="Cyt_c-like_dom_sf"/>
</dbReference>
<dbReference type="Gene3D" id="1.10.760.10">
    <property type="entry name" value="Cytochrome c-like domain"/>
    <property type="match status" value="2"/>
</dbReference>
<dbReference type="InterPro" id="IPR009056">
    <property type="entry name" value="Cyt_c-like_dom"/>
</dbReference>
<organism evidence="10 11">
    <name type="scientific">Aeoliella straminimaris</name>
    <dbReference type="NCBI Taxonomy" id="2954799"/>
    <lineage>
        <taxon>Bacteria</taxon>
        <taxon>Pseudomonadati</taxon>
        <taxon>Planctomycetota</taxon>
        <taxon>Planctomycetia</taxon>
        <taxon>Pirellulales</taxon>
        <taxon>Lacipirellulaceae</taxon>
        <taxon>Aeoliella</taxon>
    </lineage>
</organism>
<evidence type="ECO:0000256" key="4">
    <source>
        <dbReference type="ARBA" id="ARBA00022729"/>
    </source>
</evidence>
<dbReference type="PROSITE" id="PS51257">
    <property type="entry name" value="PROKAR_LIPOPROTEIN"/>
    <property type="match status" value="1"/>
</dbReference>
<comment type="subcellular location">
    <subcellularLocation>
        <location evidence="1">Cell envelope</location>
    </subcellularLocation>
</comment>
<dbReference type="GO" id="GO:0030313">
    <property type="term" value="C:cell envelope"/>
    <property type="evidence" value="ECO:0007669"/>
    <property type="project" value="UniProtKB-SubCell"/>
</dbReference>
<keyword evidence="6 7" id="KW-0408">Iron</keyword>
<evidence type="ECO:0000256" key="2">
    <source>
        <dbReference type="ARBA" id="ARBA00022617"/>
    </source>
</evidence>
<feature type="signal peptide" evidence="8">
    <location>
        <begin position="1"/>
        <end position="28"/>
    </location>
</feature>